<dbReference type="InterPro" id="IPR006597">
    <property type="entry name" value="Sel1-like"/>
</dbReference>
<protein>
    <submittedName>
        <fullName evidence="4">Kinase-like protein</fullName>
    </submittedName>
</protein>
<dbReference type="Proteomes" id="UP000232722">
    <property type="component" value="Unassembled WGS sequence"/>
</dbReference>
<evidence type="ECO:0000313" key="5">
    <source>
        <dbReference type="Proteomes" id="UP000232722"/>
    </source>
</evidence>
<evidence type="ECO:0000256" key="2">
    <source>
        <dbReference type="PROSITE-ProRule" id="PRU10141"/>
    </source>
</evidence>
<dbReference type="Gene3D" id="1.25.40.10">
    <property type="entry name" value="Tetratricopeptide repeat domain"/>
    <property type="match status" value="2"/>
</dbReference>
<accession>A0A2N0NWJ0</accession>
<dbReference type="SMART" id="SM00671">
    <property type="entry name" value="SEL1"/>
    <property type="match status" value="5"/>
</dbReference>
<dbReference type="PANTHER" id="PTHR11102:SF160">
    <property type="entry name" value="ERAD-ASSOCIATED E3 UBIQUITIN-PROTEIN LIGASE COMPONENT HRD3"/>
    <property type="match status" value="1"/>
</dbReference>
<sequence length="649" mass="75073">MSLNKYQTFPLAKNSDLFKNEIENNENTNISIDWIEDAIEKKYIKYYDCKYFSDIQEIGTGGFGKVYRVKWKNSEYYLALKTFKNPDNVTIKEIVRELNFQRDVDHHNNIIRFHGISKSVNSNNQMKIDSLVMEYADGGNLRGYLKEHFNNLTWNDKLNLALQLACAHSGNVLVHQNIIKLADFGLSRKIEEVSKTHSGSFGVVPYIDPKKFNSEPYTLNKMSDIYSLGVLLWEISSGQPPFKDELYEFLHECWDSEPDNRPIIHQVVSRLKEIITKEYGVMGNHHLLSPNKSNGNSSRSTKSTTISSNQIININFTSEKDVRRFRNIRSQSMRAIKREIMHVFCLLRTYVILTLKKCVELTANIYRYIFWRPDVKTMVDKTVELIFELINGGTEWNSEKQQILNYLNNHNDHNINSKIIYNWLLINQNYSNSIFLLGCFNYYGIETNKNYEKAYKLFVNKSVQNHILALYYVGHCYMFGYGTLKDEKSAFKYYEMVANEGCVGGQNNVATNNGNANAQRNLGVKYMDGEGVDKNDNKAFELFKKSAEGGNSKGIMMLGYCYDCGIGTNIDKYKAAELYQYAANLGNITAQYNLAMLYENGEGIIQDMNLAIYWYKKSSEQGNQDAQKMLENLIKLIETKKELIYRISY</sequence>
<proteinExistence type="inferred from homology"/>
<dbReference type="PROSITE" id="PS00107">
    <property type="entry name" value="PROTEIN_KINASE_ATP"/>
    <property type="match status" value="1"/>
</dbReference>
<dbReference type="InterPro" id="IPR011009">
    <property type="entry name" value="Kinase-like_dom_sf"/>
</dbReference>
<evidence type="ECO:0000256" key="1">
    <source>
        <dbReference type="ARBA" id="ARBA00038101"/>
    </source>
</evidence>
<feature type="binding site" evidence="2">
    <location>
        <position position="81"/>
    </location>
    <ligand>
        <name>ATP</name>
        <dbReference type="ChEBI" id="CHEBI:30616"/>
    </ligand>
</feature>
<keyword evidence="4" id="KW-0808">Transferase</keyword>
<dbReference type="SUPFAM" id="SSF81901">
    <property type="entry name" value="HCP-like"/>
    <property type="match status" value="2"/>
</dbReference>
<dbReference type="InterPro" id="IPR001245">
    <property type="entry name" value="Ser-Thr/Tyr_kinase_cat_dom"/>
</dbReference>
<dbReference type="InterPro" id="IPR000719">
    <property type="entry name" value="Prot_kinase_dom"/>
</dbReference>
<organism evidence="4 5">
    <name type="scientific">Rhizophagus irregularis</name>
    <dbReference type="NCBI Taxonomy" id="588596"/>
    <lineage>
        <taxon>Eukaryota</taxon>
        <taxon>Fungi</taxon>
        <taxon>Fungi incertae sedis</taxon>
        <taxon>Mucoromycota</taxon>
        <taxon>Glomeromycotina</taxon>
        <taxon>Glomeromycetes</taxon>
        <taxon>Glomerales</taxon>
        <taxon>Glomeraceae</taxon>
        <taxon>Rhizophagus</taxon>
    </lineage>
</organism>
<keyword evidence="2" id="KW-0067">ATP-binding</keyword>
<dbReference type="Pfam" id="PF08238">
    <property type="entry name" value="Sel1"/>
    <property type="match status" value="5"/>
</dbReference>
<dbReference type="PROSITE" id="PS50011">
    <property type="entry name" value="PROTEIN_KINASE_DOM"/>
    <property type="match status" value="1"/>
</dbReference>
<dbReference type="Pfam" id="PF07714">
    <property type="entry name" value="PK_Tyr_Ser-Thr"/>
    <property type="match status" value="1"/>
</dbReference>
<dbReference type="InterPro" id="IPR050767">
    <property type="entry name" value="Sel1_AlgK"/>
</dbReference>
<reference evidence="4 5" key="1">
    <citation type="submission" date="2016-04" db="EMBL/GenBank/DDBJ databases">
        <title>Genome analyses suggest a sexual origin of heterokaryosis in a supposedly ancient asexual fungus.</title>
        <authorList>
            <person name="Ropars J."/>
            <person name="Sedzielewska K."/>
            <person name="Noel J."/>
            <person name="Charron P."/>
            <person name="Farinelli L."/>
            <person name="Marton T."/>
            <person name="Kruger M."/>
            <person name="Pelin A."/>
            <person name="Brachmann A."/>
            <person name="Corradi N."/>
        </authorList>
    </citation>
    <scope>NUCLEOTIDE SEQUENCE [LARGE SCALE GENOMIC DNA]</scope>
    <source>
        <strain evidence="4 5">A5</strain>
    </source>
</reference>
<dbReference type="InterPro" id="IPR017441">
    <property type="entry name" value="Protein_kinase_ATP_BS"/>
</dbReference>
<dbReference type="EMBL" id="LLXJ01002406">
    <property type="protein sequence ID" value="PKB98944.1"/>
    <property type="molecule type" value="Genomic_DNA"/>
</dbReference>
<dbReference type="AlphaFoldDB" id="A0A2N0NWJ0"/>
<dbReference type="Gene3D" id="1.10.510.10">
    <property type="entry name" value="Transferase(Phosphotransferase) domain 1"/>
    <property type="match status" value="1"/>
</dbReference>
<dbReference type="PANTHER" id="PTHR11102">
    <property type="entry name" value="SEL-1-LIKE PROTEIN"/>
    <property type="match status" value="1"/>
</dbReference>
<feature type="domain" description="Protein kinase" evidence="3">
    <location>
        <begin position="52"/>
        <end position="288"/>
    </location>
</feature>
<dbReference type="InterPro" id="IPR011990">
    <property type="entry name" value="TPR-like_helical_dom_sf"/>
</dbReference>
<dbReference type="GO" id="GO:0005524">
    <property type="term" value="F:ATP binding"/>
    <property type="evidence" value="ECO:0007669"/>
    <property type="project" value="UniProtKB-UniRule"/>
</dbReference>
<evidence type="ECO:0000259" key="3">
    <source>
        <dbReference type="PROSITE" id="PS50011"/>
    </source>
</evidence>
<dbReference type="VEuPathDB" id="FungiDB:RhiirFUN_021846"/>
<comment type="caution">
    <text evidence="4">The sequence shown here is derived from an EMBL/GenBank/DDBJ whole genome shotgun (WGS) entry which is preliminary data.</text>
</comment>
<reference evidence="4 5" key="2">
    <citation type="submission" date="2017-09" db="EMBL/GenBank/DDBJ databases">
        <title>Extensive intraspecific genome diversity in a model arbuscular mycorrhizal fungus.</title>
        <authorList>
            <person name="Chen E.C."/>
            <person name="Morin E."/>
            <person name="Beaudet D."/>
            <person name="Noel J."/>
            <person name="Ndikumana S."/>
            <person name="Charron P."/>
            <person name="St-Onge C."/>
            <person name="Giorgi J."/>
            <person name="Grigoriev I.V."/>
            <person name="Roux C."/>
            <person name="Martin F.M."/>
            <person name="Corradi N."/>
        </authorList>
    </citation>
    <scope>NUCLEOTIDE SEQUENCE [LARGE SCALE GENOMIC DNA]</scope>
    <source>
        <strain evidence="4 5">A5</strain>
    </source>
</reference>
<keyword evidence="2" id="KW-0547">Nucleotide-binding</keyword>
<dbReference type="VEuPathDB" id="FungiDB:FUN_010020"/>
<comment type="similarity">
    <text evidence="1">Belongs to the sel-1 family.</text>
</comment>
<keyword evidence="4" id="KW-0418">Kinase</keyword>
<dbReference type="GO" id="GO:0004672">
    <property type="term" value="F:protein kinase activity"/>
    <property type="evidence" value="ECO:0007669"/>
    <property type="project" value="InterPro"/>
</dbReference>
<gene>
    <name evidence="4" type="ORF">RhiirA5_430549</name>
</gene>
<dbReference type="SUPFAM" id="SSF56112">
    <property type="entry name" value="Protein kinase-like (PK-like)"/>
    <property type="match status" value="1"/>
</dbReference>
<evidence type="ECO:0000313" key="4">
    <source>
        <dbReference type="EMBL" id="PKB98944.1"/>
    </source>
</evidence>
<name>A0A2N0NWJ0_9GLOM</name>